<sequence length="68" mass="7017">MDPDDLYSGGLDSNLGFHSQLEPPSSGVPDLPPSDIGMSMEPATDAGAESDTSDASSLVSMTEEDDDL</sequence>
<evidence type="ECO:0000313" key="1">
    <source>
        <dbReference type="EMBL" id="KAJ1939174.1"/>
    </source>
</evidence>
<gene>
    <name evidence="1" type="ORF">FBU59_004210</name>
</gene>
<accession>A0ACC1J6B8</accession>
<protein>
    <submittedName>
        <fullName evidence="1">Uncharacterized protein</fullName>
    </submittedName>
</protein>
<feature type="non-terminal residue" evidence="1">
    <location>
        <position position="68"/>
    </location>
</feature>
<evidence type="ECO:0000313" key="2">
    <source>
        <dbReference type="Proteomes" id="UP001150603"/>
    </source>
</evidence>
<keyword evidence="2" id="KW-1185">Reference proteome</keyword>
<dbReference type="EMBL" id="JANBPW010002931">
    <property type="protein sequence ID" value="KAJ1939174.1"/>
    <property type="molecule type" value="Genomic_DNA"/>
</dbReference>
<name>A0ACC1J6B8_9FUNG</name>
<dbReference type="Proteomes" id="UP001150603">
    <property type="component" value="Unassembled WGS sequence"/>
</dbReference>
<proteinExistence type="predicted"/>
<reference evidence="1" key="1">
    <citation type="submission" date="2022-07" db="EMBL/GenBank/DDBJ databases">
        <title>Phylogenomic reconstructions and comparative analyses of Kickxellomycotina fungi.</title>
        <authorList>
            <person name="Reynolds N.K."/>
            <person name="Stajich J.E."/>
            <person name="Barry K."/>
            <person name="Grigoriev I.V."/>
            <person name="Crous P."/>
            <person name="Smith M.E."/>
        </authorList>
    </citation>
    <scope>NUCLEOTIDE SEQUENCE</scope>
    <source>
        <strain evidence="1">NRRL 5244</strain>
    </source>
</reference>
<comment type="caution">
    <text evidence="1">The sequence shown here is derived from an EMBL/GenBank/DDBJ whole genome shotgun (WGS) entry which is preliminary data.</text>
</comment>
<organism evidence="1 2">
    <name type="scientific">Linderina macrospora</name>
    <dbReference type="NCBI Taxonomy" id="4868"/>
    <lineage>
        <taxon>Eukaryota</taxon>
        <taxon>Fungi</taxon>
        <taxon>Fungi incertae sedis</taxon>
        <taxon>Zoopagomycota</taxon>
        <taxon>Kickxellomycotina</taxon>
        <taxon>Kickxellomycetes</taxon>
        <taxon>Kickxellales</taxon>
        <taxon>Kickxellaceae</taxon>
        <taxon>Linderina</taxon>
    </lineage>
</organism>